<reference evidence="4 5" key="1">
    <citation type="submission" date="2016-10" db="EMBL/GenBank/DDBJ databases">
        <authorList>
            <person name="Varghese N."/>
            <person name="Submissions S."/>
        </authorList>
    </citation>
    <scope>NUCLEOTIDE SEQUENCE [LARGE SCALE GENOMIC DNA]</scope>
    <source>
        <strain evidence="4 5">DSM 26672</strain>
    </source>
</reference>
<dbReference type="Gene3D" id="3.40.630.30">
    <property type="match status" value="1"/>
</dbReference>
<sequence>MARDAVTPGMHRRAVIFRPRSCHDRGRFLDEPLNPFMSQSLTITLTGTTDLPPGKIATIVTSLEMFERPPQRPDPAGTEGFSLEPIARSEIARYLSVYRLLGERWMWFSRLTKPQAEIEAVFADPAITVYAVRFEGRDVGLLELDFRVPGEGELAFFGLDEPVVGKGAGRWLMNRALALAWARPISRFWVHTCTLDHPAALAFYQRSGFTVFKRGVEVDDDPRLTGKLRRDSVTHHPVIA</sequence>
<dbReference type="PANTHER" id="PTHR43800">
    <property type="entry name" value="PEPTIDYL-LYSINE N-ACETYLTRANSFERASE YJAB"/>
    <property type="match status" value="1"/>
</dbReference>
<dbReference type="InterPro" id="IPR000182">
    <property type="entry name" value="GNAT_dom"/>
</dbReference>
<dbReference type="Proteomes" id="UP000199468">
    <property type="component" value="Unassembled WGS sequence"/>
</dbReference>
<protein>
    <submittedName>
        <fullName evidence="4">Acetyltransferase (GNAT) family protein</fullName>
    </submittedName>
</protein>
<name>A0ABY0NMH1_9HYPH</name>
<evidence type="ECO:0000259" key="3">
    <source>
        <dbReference type="PROSITE" id="PS51186"/>
    </source>
</evidence>
<dbReference type="PROSITE" id="PS51186">
    <property type="entry name" value="GNAT"/>
    <property type="match status" value="1"/>
</dbReference>
<evidence type="ECO:0000256" key="1">
    <source>
        <dbReference type="ARBA" id="ARBA00022679"/>
    </source>
</evidence>
<comment type="caution">
    <text evidence="4">The sequence shown here is derived from an EMBL/GenBank/DDBJ whole genome shotgun (WGS) entry which is preliminary data.</text>
</comment>
<keyword evidence="2" id="KW-0012">Acyltransferase</keyword>
<keyword evidence="5" id="KW-1185">Reference proteome</keyword>
<dbReference type="CDD" id="cd04301">
    <property type="entry name" value="NAT_SF"/>
    <property type="match status" value="1"/>
</dbReference>
<dbReference type="EMBL" id="FNBZ01000002">
    <property type="protein sequence ID" value="SDF79123.1"/>
    <property type="molecule type" value="Genomic_DNA"/>
</dbReference>
<dbReference type="SUPFAM" id="SSF55729">
    <property type="entry name" value="Acyl-CoA N-acyltransferases (Nat)"/>
    <property type="match status" value="1"/>
</dbReference>
<dbReference type="PANTHER" id="PTHR43800:SF1">
    <property type="entry name" value="PEPTIDYL-LYSINE N-ACETYLTRANSFERASE YJAB"/>
    <property type="match status" value="1"/>
</dbReference>
<dbReference type="InterPro" id="IPR016181">
    <property type="entry name" value="Acyl_CoA_acyltransferase"/>
</dbReference>
<evidence type="ECO:0000313" key="5">
    <source>
        <dbReference type="Proteomes" id="UP000199468"/>
    </source>
</evidence>
<keyword evidence="1" id="KW-0808">Transferase</keyword>
<proteinExistence type="predicted"/>
<gene>
    <name evidence="4" type="ORF">SAMN05421844_10220</name>
</gene>
<feature type="domain" description="N-acetyltransferase" evidence="3">
    <location>
        <begin position="81"/>
        <end position="231"/>
    </location>
</feature>
<dbReference type="Pfam" id="PF00583">
    <property type="entry name" value="Acetyltransf_1"/>
    <property type="match status" value="1"/>
</dbReference>
<organism evidence="4 5">
    <name type="scientific">Bosea robiniae</name>
    <dbReference type="NCBI Taxonomy" id="1036780"/>
    <lineage>
        <taxon>Bacteria</taxon>
        <taxon>Pseudomonadati</taxon>
        <taxon>Pseudomonadota</taxon>
        <taxon>Alphaproteobacteria</taxon>
        <taxon>Hyphomicrobiales</taxon>
        <taxon>Boseaceae</taxon>
        <taxon>Bosea</taxon>
    </lineage>
</organism>
<evidence type="ECO:0000256" key="2">
    <source>
        <dbReference type="ARBA" id="ARBA00023315"/>
    </source>
</evidence>
<accession>A0ABY0NMH1</accession>
<evidence type="ECO:0000313" key="4">
    <source>
        <dbReference type="EMBL" id="SDF79123.1"/>
    </source>
</evidence>